<dbReference type="Pfam" id="PF11188">
    <property type="entry name" value="DUF2975"/>
    <property type="match status" value="1"/>
</dbReference>
<keyword evidence="1" id="KW-0472">Membrane</keyword>
<dbReference type="EMBL" id="FOOI01000005">
    <property type="protein sequence ID" value="SFG35446.1"/>
    <property type="molecule type" value="Genomic_DNA"/>
</dbReference>
<reference evidence="3 4" key="1">
    <citation type="submission" date="2016-10" db="EMBL/GenBank/DDBJ databases">
        <authorList>
            <person name="de Groot N.N."/>
        </authorList>
    </citation>
    <scope>NUCLEOTIDE SEQUENCE [LARGE SCALE GENOMIC DNA]</scope>
    <source>
        <strain evidence="3 4">CPCC 202808</strain>
    </source>
</reference>
<evidence type="ECO:0000313" key="3">
    <source>
        <dbReference type="EMBL" id="SFG35446.1"/>
    </source>
</evidence>
<feature type="transmembrane region" description="Helical" evidence="1">
    <location>
        <begin position="147"/>
        <end position="173"/>
    </location>
</feature>
<feature type="transmembrane region" description="Helical" evidence="1">
    <location>
        <begin position="27"/>
        <end position="48"/>
    </location>
</feature>
<keyword evidence="1" id="KW-0812">Transmembrane</keyword>
<evidence type="ECO:0000313" key="2">
    <source>
        <dbReference type="EMBL" id="NYH82361.1"/>
    </source>
</evidence>
<dbReference type="EMBL" id="JACBZA010000001">
    <property type="protein sequence ID" value="NYH82361.1"/>
    <property type="molecule type" value="Genomic_DNA"/>
</dbReference>
<proteinExistence type="predicted"/>
<protein>
    <recommendedName>
        <fullName evidence="6">DUF2975 domain-containing protein</fullName>
    </recommendedName>
</protein>
<dbReference type="Proteomes" id="UP000533017">
    <property type="component" value="Unassembled WGS sequence"/>
</dbReference>
<accession>A0A1I2RCB5</accession>
<dbReference type="RefSeq" id="WP_092883089.1">
    <property type="nucleotide sequence ID" value="NZ_FOOI01000005.1"/>
</dbReference>
<dbReference type="AlphaFoldDB" id="A0A1I2RCB5"/>
<evidence type="ECO:0000256" key="1">
    <source>
        <dbReference type="SAM" id="Phobius"/>
    </source>
</evidence>
<sequence length="222" mass="23882">MTERVRDIRARSTEPDQRPTARRTISVLAYLARVASIPALIAGVAIPINQGTHTGATVTVLVEGAAAAPRLPHLPAGTWLRAHEQYGAFTLELGSVPWWWIRVLSDSRAGLTWLCLGIGALYLWAFLDSVQKDHPFDSRNPRRFRILALLVLVCGIGGPWLESAASAALLSYADLNLPPGLVVSAPGIGIAVSPLLVAAGLLVLAEVFRRGRQMSRDVEGLV</sequence>
<feature type="transmembrane region" description="Helical" evidence="1">
    <location>
        <begin position="185"/>
        <end position="208"/>
    </location>
</feature>
<dbReference type="Proteomes" id="UP000199052">
    <property type="component" value="Unassembled WGS sequence"/>
</dbReference>
<feature type="transmembrane region" description="Helical" evidence="1">
    <location>
        <begin position="109"/>
        <end position="127"/>
    </location>
</feature>
<name>A0A1I2RCB5_9ACTN</name>
<dbReference type="OrthoDB" id="9795624at2"/>
<keyword evidence="1" id="KW-1133">Transmembrane helix</keyword>
<dbReference type="STRING" id="504797.SAMN05421678_105233"/>
<evidence type="ECO:0000313" key="4">
    <source>
        <dbReference type="Proteomes" id="UP000199052"/>
    </source>
</evidence>
<evidence type="ECO:0000313" key="5">
    <source>
        <dbReference type="Proteomes" id="UP000533017"/>
    </source>
</evidence>
<dbReference type="InterPro" id="IPR021354">
    <property type="entry name" value="DUF2975"/>
</dbReference>
<organism evidence="3 4">
    <name type="scientific">Actinopolymorpha cephalotaxi</name>
    <dbReference type="NCBI Taxonomy" id="504797"/>
    <lineage>
        <taxon>Bacteria</taxon>
        <taxon>Bacillati</taxon>
        <taxon>Actinomycetota</taxon>
        <taxon>Actinomycetes</taxon>
        <taxon>Propionibacteriales</taxon>
        <taxon>Actinopolymorphaceae</taxon>
        <taxon>Actinopolymorpha</taxon>
    </lineage>
</organism>
<reference evidence="2 5" key="2">
    <citation type="submission" date="2020-07" db="EMBL/GenBank/DDBJ databases">
        <title>Sequencing the genomes of 1000 actinobacteria strains.</title>
        <authorList>
            <person name="Klenk H.-P."/>
        </authorList>
    </citation>
    <scope>NUCLEOTIDE SEQUENCE [LARGE SCALE GENOMIC DNA]</scope>
    <source>
        <strain evidence="2 5">DSM 45117</strain>
    </source>
</reference>
<gene>
    <name evidence="2" type="ORF">FHR37_001212</name>
    <name evidence="3" type="ORF">SAMN05421678_105233</name>
</gene>
<keyword evidence="5" id="KW-1185">Reference proteome</keyword>
<evidence type="ECO:0008006" key="6">
    <source>
        <dbReference type="Google" id="ProtNLM"/>
    </source>
</evidence>